<dbReference type="AlphaFoldDB" id="A0A2R5GW78"/>
<evidence type="ECO:0000313" key="1">
    <source>
        <dbReference type="EMBL" id="GBG35096.1"/>
    </source>
</evidence>
<dbReference type="EMBL" id="BEYU01000294">
    <property type="protein sequence ID" value="GBG35096.1"/>
    <property type="molecule type" value="Genomic_DNA"/>
</dbReference>
<gene>
    <name evidence="1" type="ORF">FCC1311_113192</name>
</gene>
<keyword evidence="2" id="KW-1185">Reference proteome</keyword>
<sequence length="242" mass="27628">HESFKVVAVVEDKTLGLDTSFSQRRNAAYAFSLFGKKLRDLLIEYLVKSGAAKDDIMNARSLVTHVENALLDAATYNDGSYASIYEMWHALEDDLRSSKNYSLELRKKAVHWLFYGFGKRKGAYIPEHVLFKFMVAECNTSVNEAINAAIHMNLPKQRFMAATYCSRVHYELMMKNTRAIRAWGVFKPDFTGLVSPDVFAKWLQSGSRRSEAEQARLQNIYVCFSSIEAKDWPPTSELQQSL</sequence>
<organism evidence="1 2">
    <name type="scientific">Hondaea fermentalgiana</name>
    <dbReference type="NCBI Taxonomy" id="2315210"/>
    <lineage>
        <taxon>Eukaryota</taxon>
        <taxon>Sar</taxon>
        <taxon>Stramenopiles</taxon>
        <taxon>Bigyra</taxon>
        <taxon>Labyrinthulomycetes</taxon>
        <taxon>Thraustochytrida</taxon>
        <taxon>Thraustochytriidae</taxon>
        <taxon>Hondaea</taxon>
    </lineage>
</organism>
<dbReference type="Proteomes" id="UP000241890">
    <property type="component" value="Unassembled WGS sequence"/>
</dbReference>
<feature type="non-terminal residue" evidence="1">
    <location>
        <position position="1"/>
    </location>
</feature>
<dbReference type="InParanoid" id="A0A2R5GW78"/>
<reference evidence="1 2" key="1">
    <citation type="submission" date="2017-12" db="EMBL/GenBank/DDBJ databases">
        <title>Sequencing, de novo assembly and annotation of complete genome of a new Thraustochytrid species, strain FCC1311.</title>
        <authorList>
            <person name="Sedici K."/>
            <person name="Godart F."/>
            <person name="Aiese Cigliano R."/>
            <person name="Sanseverino W."/>
            <person name="Barakat M."/>
            <person name="Ortet P."/>
            <person name="Marechal E."/>
            <person name="Cagnac O."/>
            <person name="Amato A."/>
        </authorList>
    </citation>
    <scope>NUCLEOTIDE SEQUENCE [LARGE SCALE GENOMIC DNA]</scope>
</reference>
<proteinExistence type="predicted"/>
<comment type="caution">
    <text evidence="1">The sequence shown here is derived from an EMBL/GenBank/DDBJ whole genome shotgun (WGS) entry which is preliminary data.</text>
</comment>
<evidence type="ECO:0000313" key="2">
    <source>
        <dbReference type="Proteomes" id="UP000241890"/>
    </source>
</evidence>
<name>A0A2R5GW78_9STRA</name>
<accession>A0A2R5GW78</accession>
<protein>
    <submittedName>
        <fullName evidence="1">Uncharacterized protein</fullName>
    </submittedName>
</protein>